<feature type="domain" description="ABC transporter" evidence="8">
    <location>
        <begin position="336"/>
        <end position="575"/>
    </location>
</feature>
<dbReference type="PANTHER" id="PTHR24221:SF653">
    <property type="entry name" value="TRANSPORT ATP-BINDING PROTEIN CYDC"/>
    <property type="match status" value="1"/>
</dbReference>
<evidence type="ECO:0000256" key="3">
    <source>
        <dbReference type="ARBA" id="ARBA00022741"/>
    </source>
</evidence>
<dbReference type="InterPro" id="IPR014223">
    <property type="entry name" value="ABC_CydC/D"/>
</dbReference>
<comment type="subcellular location">
    <subcellularLocation>
        <location evidence="1">Cell membrane</location>
        <topology evidence="1">Multi-pass membrane protein</topology>
    </subcellularLocation>
</comment>
<dbReference type="PROSITE" id="PS00211">
    <property type="entry name" value="ABC_TRANSPORTER_1"/>
    <property type="match status" value="1"/>
</dbReference>
<dbReference type="Gene3D" id="1.20.1560.10">
    <property type="entry name" value="ABC transporter type 1, transmembrane domain"/>
    <property type="match status" value="1"/>
</dbReference>
<evidence type="ECO:0000313" key="10">
    <source>
        <dbReference type="EMBL" id="NYH89349.1"/>
    </source>
</evidence>
<accession>A0A852ZIB7</accession>
<dbReference type="SMART" id="SM00382">
    <property type="entry name" value="AAA"/>
    <property type="match status" value="1"/>
</dbReference>
<evidence type="ECO:0000259" key="9">
    <source>
        <dbReference type="PROSITE" id="PS50929"/>
    </source>
</evidence>
<dbReference type="GO" id="GO:0016887">
    <property type="term" value="F:ATP hydrolysis activity"/>
    <property type="evidence" value="ECO:0007669"/>
    <property type="project" value="InterPro"/>
</dbReference>
<dbReference type="GO" id="GO:0034775">
    <property type="term" value="P:glutathione transmembrane transport"/>
    <property type="evidence" value="ECO:0007669"/>
    <property type="project" value="InterPro"/>
</dbReference>
<organism evidence="10 11">
    <name type="scientific">Actinopolymorpha rutila</name>
    <dbReference type="NCBI Taxonomy" id="446787"/>
    <lineage>
        <taxon>Bacteria</taxon>
        <taxon>Bacillati</taxon>
        <taxon>Actinomycetota</taxon>
        <taxon>Actinomycetes</taxon>
        <taxon>Propionibacteriales</taxon>
        <taxon>Actinopolymorphaceae</taxon>
        <taxon>Actinopolymorpha</taxon>
    </lineage>
</organism>
<dbReference type="Gene3D" id="3.40.50.300">
    <property type="entry name" value="P-loop containing nucleotide triphosphate hydrolases"/>
    <property type="match status" value="1"/>
</dbReference>
<keyword evidence="11" id="KW-1185">Reference proteome</keyword>
<dbReference type="RefSeq" id="WP_179787094.1">
    <property type="nucleotide sequence ID" value="NZ_BAAARR010000038.1"/>
</dbReference>
<feature type="transmembrane region" description="Helical" evidence="7">
    <location>
        <begin position="52"/>
        <end position="72"/>
    </location>
</feature>
<name>A0A852ZIB7_9ACTN</name>
<dbReference type="NCBIfam" id="TIGR02868">
    <property type="entry name" value="CydC"/>
    <property type="match status" value="1"/>
</dbReference>
<protein>
    <submittedName>
        <fullName evidence="10">Thiol reductant ABC exporter CydC subunit</fullName>
    </submittedName>
</protein>
<dbReference type="AlphaFoldDB" id="A0A852ZIB7"/>
<dbReference type="GO" id="GO:0140359">
    <property type="term" value="F:ABC-type transporter activity"/>
    <property type="evidence" value="ECO:0007669"/>
    <property type="project" value="InterPro"/>
</dbReference>
<dbReference type="GO" id="GO:0034040">
    <property type="term" value="F:ATPase-coupled lipid transmembrane transporter activity"/>
    <property type="evidence" value="ECO:0007669"/>
    <property type="project" value="TreeGrafter"/>
</dbReference>
<dbReference type="SUPFAM" id="SSF52540">
    <property type="entry name" value="P-loop containing nucleoside triphosphate hydrolases"/>
    <property type="match status" value="1"/>
</dbReference>
<keyword evidence="5 7" id="KW-1133">Transmembrane helix</keyword>
<dbReference type="InterPro" id="IPR027417">
    <property type="entry name" value="P-loop_NTPase"/>
</dbReference>
<dbReference type="Pfam" id="PF00664">
    <property type="entry name" value="ABC_membrane"/>
    <property type="match status" value="1"/>
</dbReference>
<comment type="caution">
    <text evidence="10">The sequence shown here is derived from an EMBL/GenBank/DDBJ whole genome shotgun (WGS) entry which is preliminary data.</text>
</comment>
<keyword evidence="4" id="KW-0067">ATP-binding</keyword>
<dbReference type="InterPro" id="IPR036640">
    <property type="entry name" value="ABC1_TM_sf"/>
</dbReference>
<feature type="transmembrane region" description="Helical" evidence="7">
    <location>
        <begin position="238"/>
        <end position="268"/>
    </location>
</feature>
<dbReference type="PROSITE" id="PS50893">
    <property type="entry name" value="ABC_TRANSPORTER_2"/>
    <property type="match status" value="1"/>
</dbReference>
<evidence type="ECO:0000256" key="4">
    <source>
        <dbReference type="ARBA" id="ARBA00022840"/>
    </source>
</evidence>
<dbReference type="InterPro" id="IPR003439">
    <property type="entry name" value="ABC_transporter-like_ATP-bd"/>
</dbReference>
<evidence type="ECO:0000256" key="7">
    <source>
        <dbReference type="SAM" id="Phobius"/>
    </source>
</evidence>
<dbReference type="InterPro" id="IPR039421">
    <property type="entry name" value="Type_1_exporter"/>
</dbReference>
<dbReference type="InterPro" id="IPR011527">
    <property type="entry name" value="ABC1_TM_dom"/>
</dbReference>
<proteinExistence type="predicted"/>
<feature type="transmembrane region" description="Helical" evidence="7">
    <location>
        <begin position="274"/>
        <end position="300"/>
    </location>
</feature>
<dbReference type="PANTHER" id="PTHR24221">
    <property type="entry name" value="ATP-BINDING CASSETTE SUB-FAMILY B"/>
    <property type="match status" value="1"/>
</dbReference>
<dbReference type="GO" id="GO:0005524">
    <property type="term" value="F:ATP binding"/>
    <property type="evidence" value="ECO:0007669"/>
    <property type="project" value="UniProtKB-KW"/>
</dbReference>
<dbReference type="EMBL" id="JACBZH010000001">
    <property type="protein sequence ID" value="NYH89349.1"/>
    <property type="molecule type" value="Genomic_DNA"/>
</dbReference>
<feature type="transmembrane region" description="Helical" evidence="7">
    <location>
        <begin position="129"/>
        <end position="151"/>
    </location>
</feature>
<dbReference type="PROSITE" id="PS50929">
    <property type="entry name" value="ABC_TM1F"/>
    <property type="match status" value="1"/>
</dbReference>
<keyword evidence="6 7" id="KW-0472">Membrane</keyword>
<feature type="transmembrane region" description="Helical" evidence="7">
    <location>
        <begin position="157"/>
        <end position="177"/>
    </location>
</feature>
<feature type="domain" description="ABC transmembrane type-1" evidence="9">
    <location>
        <begin position="19"/>
        <end position="273"/>
    </location>
</feature>
<dbReference type="InterPro" id="IPR017871">
    <property type="entry name" value="ABC_transporter-like_CS"/>
</dbReference>
<dbReference type="Pfam" id="PF00005">
    <property type="entry name" value="ABC_tran"/>
    <property type="match status" value="1"/>
</dbReference>
<keyword evidence="3" id="KW-0547">Nucleotide-binding</keyword>
<dbReference type="InterPro" id="IPR003593">
    <property type="entry name" value="AAA+_ATPase"/>
</dbReference>
<evidence type="ECO:0000313" key="11">
    <source>
        <dbReference type="Proteomes" id="UP000579605"/>
    </source>
</evidence>
<keyword evidence="2 7" id="KW-0812">Transmembrane</keyword>
<evidence type="ECO:0000256" key="2">
    <source>
        <dbReference type="ARBA" id="ARBA00022692"/>
    </source>
</evidence>
<dbReference type="GO" id="GO:0005886">
    <property type="term" value="C:plasma membrane"/>
    <property type="evidence" value="ECO:0007669"/>
    <property type="project" value="UniProtKB-SubCell"/>
</dbReference>
<dbReference type="Proteomes" id="UP000579605">
    <property type="component" value="Unassembled WGS sequence"/>
</dbReference>
<dbReference type="GO" id="GO:0045454">
    <property type="term" value="P:cell redox homeostasis"/>
    <property type="evidence" value="ECO:0007669"/>
    <property type="project" value="InterPro"/>
</dbReference>
<reference evidence="10 11" key="1">
    <citation type="submission" date="2020-07" db="EMBL/GenBank/DDBJ databases">
        <title>Sequencing the genomes of 1000 actinobacteria strains.</title>
        <authorList>
            <person name="Klenk H.-P."/>
        </authorList>
    </citation>
    <scope>NUCLEOTIDE SEQUENCE [LARGE SCALE GENOMIC DNA]</scope>
    <source>
        <strain evidence="10 11">DSM 18448</strain>
    </source>
</reference>
<gene>
    <name evidence="10" type="ORF">F4554_001987</name>
</gene>
<evidence type="ECO:0000259" key="8">
    <source>
        <dbReference type="PROSITE" id="PS50893"/>
    </source>
</evidence>
<sequence>MTEGLRVARSSRRTGARLVLAAAAGVAAAASAVALLATSAWLISRAAQHPPVLVLMVAIVAVRAFGLGRGVLRYVERLLAHDSAYRLLGAVRADAYRRLERLAPGGLAAFRSGDLLARLVADVDAVLDVILRVALPVTAAGITGAATAVFLGLVLPVAGMATAGGVGLALVVVPWLVARSGRAAERAVAPERGRLATATTELLDGAPDLLAYGATGPVLDNVRASSERLRRAERRSAWSAGLGSAGLVLAVGAACLVGLAAGIAAVVSGRLDPVLLAVVALVPLALADVFAPIPAAALGAARARPALARLAQLRSAPEPVAEPDRPLPLPPGPHHLRVDDLAVRWSPDAPWVFTGVNLDLPPGRRIAVVGPSGCGKSTLAQALVRFVEPGRGRISLDDVDVRRFATDDVRTVVSLCAQDAHIFDTTLAENVRLARPGADDADVRQALERARLLDRLESFPAGIHTRVGEHGERLSGGERQRLALARCLLAGTPVVVFDEPTEHLAEPDATALTRDLLTAAGDRTVVLVTHRAVPADLVDEVLDLRTHSASGAFRLAGEAAASTPAVSSGSGSRTLAVR</sequence>
<evidence type="ECO:0000256" key="6">
    <source>
        <dbReference type="ARBA" id="ARBA00023136"/>
    </source>
</evidence>
<evidence type="ECO:0000256" key="1">
    <source>
        <dbReference type="ARBA" id="ARBA00004651"/>
    </source>
</evidence>
<evidence type="ECO:0000256" key="5">
    <source>
        <dbReference type="ARBA" id="ARBA00022989"/>
    </source>
</evidence>
<dbReference type="SUPFAM" id="SSF90123">
    <property type="entry name" value="ABC transporter transmembrane region"/>
    <property type="match status" value="1"/>
</dbReference>